<reference evidence="5 6" key="1">
    <citation type="submission" date="2019-06" db="EMBL/GenBank/DDBJ databases">
        <title>Complete genome sequence of Antarcticibacterium flavum KCTC 52984T from an Antarctic marine sediment.</title>
        <authorList>
            <person name="Lee Y.M."/>
            <person name="Shin S.C."/>
        </authorList>
    </citation>
    <scope>NUCLEOTIDE SEQUENCE [LARGE SCALE GENOMIC DNA]</scope>
    <source>
        <strain evidence="5 6">KCTC 52984</strain>
    </source>
</reference>
<dbReference type="OrthoDB" id="9788552at2"/>
<dbReference type="InterPro" id="IPR005632">
    <property type="entry name" value="Chaperone_Skp"/>
</dbReference>
<evidence type="ECO:0000256" key="3">
    <source>
        <dbReference type="SAM" id="Coils"/>
    </source>
</evidence>
<keyword evidence="6" id="KW-1185">Reference proteome</keyword>
<dbReference type="PANTHER" id="PTHR35089">
    <property type="entry name" value="CHAPERONE PROTEIN SKP"/>
    <property type="match status" value="1"/>
</dbReference>
<accession>A0A5B7X4Y1</accession>
<name>A0A5B7X4Y1_9FLAO</name>
<dbReference type="PANTHER" id="PTHR35089:SF1">
    <property type="entry name" value="CHAPERONE PROTEIN SKP"/>
    <property type="match status" value="1"/>
</dbReference>
<dbReference type="RefSeq" id="WP_139066707.1">
    <property type="nucleotide sequence ID" value="NZ_CP040812.1"/>
</dbReference>
<evidence type="ECO:0000256" key="1">
    <source>
        <dbReference type="ARBA" id="ARBA00009091"/>
    </source>
</evidence>
<evidence type="ECO:0000313" key="5">
    <source>
        <dbReference type="EMBL" id="QCY70145.1"/>
    </source>
</evidence>
<gene>
    <name evidence="5" type="ORF">FHG64_12435</name>
</gene>
<organism evidence="5 6">
    <name type="scientific">Antarcticibacterium flavum</name>
    <dbReference type="NCBI Taxonomy" id="2058175"/>
    <lineage>
        <taxon>Bacteria</taxon>
        <taxon>Pseudomonadati</taxon>
        <taxon>Bacteroidota</taxon>
        <taxon>Flavobacteriia</taxon>
        <taxon>Flavobacteriales</taxon>
        <taxon>Flavobacteriaceae</taxon>
        <taxon>Antarcticibacterium</taxon>
    </lineage>
</organism>
<dbReference type="SUPFAM" id="SSF111384">
    <property type="entry name" value="OmpH-like"/>
    <property type="match status" value="1"/>
</dbReference>
<dbReference type="EMBL" id="CP040812">
    <property type="protein sequence ID" value="QCY70145.1"/>
    <property type="molecule type" value="Genomic_DNA"/>
</dbReference>
<dbReference type="GO" id="GO:0051082">
    <property type="term" value="F:unfolded protein binding"/>
    <property type="evidence" value="ECO:0007669"/>
    <property type="project" value="InterPro"/>
</dbReference>
<keyword evidence="2" id="KW-0732">Signal</keyword>
<dbReference type="InterPro" id="IPR024930">
    <property type="entry name" value="Skp_dom_sf"/>
</dbReference>
<feature type="region of interest" description="Disordered" evidence="4">
    <location>
        <begin position="247"/>
        <end position="270"/>
    </location>
</feature>
<dbReference type="KEGG" id="afla:FHG64_12435"/>
<dbReference type="Proteomes" id="UP000309016">
    <property type="component" value="Chromosome"/>
</dbReference>
<dbReference type="SMART" id="SM00935">
    <property type="entry name" value="OmpH"/>
    <property type="match status" value="1"/>
</dbReference>
<sequence length="270" mass="32003">MRRHILILILIMAGSGQQLLAQKPNRIAYIDMEYILANVPEYTQASAQLEERVQQWKQELEKDQRKVEEMKIALEQERPLLTKELIEEREANIRYEENRIAEYQQKRFGSNGDFILQKKRLIQPVQDQVFNAIQELGEQRNYDIIFDRTSNVGIVFIAERHNISDQILRTITRASGREQLSSRKEIAAMEKEEGRTVEEDAEIAEKKQAVTNAKNERETLIEQRKQERDSIRAVRQREFEERRAKVLEERQARKDSIDNARKQRQENNNN</sequence>
<dbReference type="Pfam" id="PF03938">
    <property type="entry name" value="OmpH"/>
    <property type="match status" value="1"/>
</dbReference>
<dbReference type="Gene3D" id="3.30.910.20">
    <property type="entry name" value="Skp domain"/>
    <property type="match status" value="1"/>
</dbReference>
<evidence type="ECO:0000256" key="2">
    <source>
        <dbReference type="ARBA" id="ARBA00022729"/>
    </source>
</evidence>
<evidence type="ECO:0000313" key="6">
    <source>
        <dbReference type="Proteomes" id="UP000309016"/>
    </source>
</evidence>
<comment type="similarity">
    <text evidence="1">Belongs to the Skp family.</text>
</comment>
<keyword evidence="3" id="KW-0175">Coiled coil</keyword>
<evidence type="ECO:0000256" key="4">
    <source>
        <dbReference type="SAM" id="MobiDB-lite"/>
    </source>
</evidence>
<dbReference type="AlphaFoldDB" id="A0A5B7X4Y1"/>
<feature type="region of interest" description="Disordered" evidence="4">
    <location>
        <begin position="209"/>
        <end position="232"/>
    </location>
</feature>
<feature type="coiled-coil region" evidence="3">
    <location>
        <begin position="39"/>
        <end position="106"/>
    </location>
</feature>
<protein>
    <submittedName>
        <fullName evidence="5">OmpH family outer membrane protein</fullName>
    </submittedName>
</protein>
<dbReference type="GO" id="GO:0005829">
    <property type="term" value="C:cytosol"/>
    <property type="evidence" value="ECO:0007669"/>
    <property type="project" value="TreeGrafter"/>
</dbReference>
<proteinExistence type="inferred from homology"/>
<dbReference type="GO" id="GO:0050821">
    <property type="term" value="P:protein stabilization"/>
    <property type="evidence" value="ECO:0007669"/>
    <property type="project" value="TreeGrafter"/>
</dbReference>